<keyword evidence="2" id="KW-0645">Protease</keyword>
<evidence type="ECO:0000313" key="8">
    <source>
        <dbReference type="EMBL" id="PRQ08052.1"/>
    </source>
</evidence>
<evidence type="ECO:0000256" key="3">
    <source>
        <dbReference type="ARBA" id="ARBA00022723"/>
    </source>
</evidence>
<dbReference type="Pfam" id="PF07998">
    <property type="entry name" value="Peptidase_M54"/>
    <property type="match status" value="1"/>
</dbReference>
<comment type="cofactor">
    <cofactor evidence="1">
        <name>Zn(2+)</name>
        <dbReference type="ChEBI" id="CHEBI:29105"/>
    </cofactor>
</comment>
<keyword evidence="5" id="KW-0862">Zinc</keyword>
<protein>
    <submittedName>
        <fullName evidence="8">Peptidase family M54</fullName>
    </submittedName>
</protein>
<keyword evidence="6" id="KW-0482">Metalloprotease</keyword>
<evidence type="ECO:0000256" key="6">
    <source>
        <dbReference type="ARBA" id="ARBA00023049"/>
    </source>
</evidence>
<feature type="region of interest" description="Disordered" evidence="7">
    <location>
        <begin position="22"/>
        <end position="46"/>
    </location>
</feature>
<dbReference type="GO" id="GO:0006508">
    <property type="term" value="P:proteolysis"/>
    <property type="evidence" value="ECO:0007669"/>
    <property type="project" value="UniProtKB-KW"/>
</dbReference>
<evidence type="ECO:0000256" key="7">
    <source>
        <dbReference type="SAM" id="MobiDB-lite"/>
    </source>
</evidence>
<dbReference type="PANTHER" id="PTHR15910">
    <property type="entry name" value="ARCHAEMETZINCIN"/>
    <property type="match status" value="1"/>
</dbReference>
<keyword evidence="3" id="KW-0479">Metal-binding</keyword>
<dbReference type="RefSeq" id="WP_106089230.1">
    <property type="nucleotide sequence ID" value="NZ_PVNL01000045.1"/>
</dbReference>
<evidence type="ECO:0000256" key="4">
    <source>
        <dbReference type="ARBA" id="ARBA00022801"/>
    </source>
</evidence>
<dbReference type="OrthoDB" id="269208at2"/>
<dbReference type="CDD" id="cd11375">
    <property type="entry name" value="Peptidase_M54"/>
    <property type="match status" value="1"/>
</dbReference>
<organism evidence="8 9">
    <name type="scientific">Enhygromyxa salina</name>
    <dbReference type="NCBI Taxonomy" id="215803"/>
    <lineage>
        <taxon>Bacteria</taxon>
        <taxon>Pseudomonadati</taxon>
        <taxon>Myxococcota</taxon>
        <taxon>Polyangia</taxon>
        <taxon>Nannocystales</taxon>
        <taxon>Nannocystaceae</taxon>
        <taxon>Enhygromyxa</taxon>
    </lineage>
</organism>
<sequence>MRRREFLILALGVGACERAKPELAARDDAPELPTAAPAPAPASPLGSLDDIPAVLRPAFSLTGHAPPPRSVTASGEPPQSFAEFLAEHPPRPRPDARTIAILPIGEYPRGFVVEYDAVRLVRSPEPELLARFISAWFGLPTTILPAMTDEPLERLPARELDGRRQLDAAALLEWVRQRRPADATCVVALTLEDLYAEDAAWVFGYASVDKRVGVHSMLRYDPGFDDTEARGPAFEATIRARALRVLAHEVAHMFGLRHCVHFHCLMNATAGIADIDRAPLHLCPVCLRKLWVVSGVSLVERWQRLAELCDELEQPQECAWFDACLRLLGVG</sequence>
<comment type="caution">
    <text evidence="8">The sequence shown here is derived from an EMBL/GenBank/DDBJ whole genome shotgun (WGS) entry which is preliminary data.</text>
</comment>
<dbReference type="InterPro" id="IPR012962">
    <property type="entry name" value="Pept_M54_archaemetzincn"/>
</dbReference>
<dbReference type="PANTHER" id="PTHR15910:SF1">
    <property type="entry name" value="ARCHAEMETZINCIN-2"/>
    <property type="match status" value="1"/>
</dbReference>
<evidence type="ECO:0000256" key="5">
    <source>
        <dbReference type="ARBA" id="ARBA00022833"/>
    </source>
</evidence>
<dbReference type="GO" id="GO:0046872">
    <property type="term" value="F:metal ion binding"/>
    <property type="evidence" value="ECO:0007669"/>
    <property type="project" value="UniProtKB-KW"/>
</dbReference>
<dbReference type="GO" id="GO:0008237">
    <property type="term" value="F:metallopeptidase activity"/>
    <property type="evidence" value="ECO:0007669"/>
    <property type="project" value="UniProtKB-KW"/>
</dbReference>
<evidence type="ECO:0000313" key="9">
    <source>
        <dbReference type="Proteomes" id="UP000238823"/>
    </source>
</evidence>
<dbReference type="Proteomes" id="UP000238823">
    <property type="component" value="Unassembled WGS sequence"/>
</dbReference>
<proteinExistence type="predicted"/>
<name>A0A2S9YSM5_9BACT</name>
<evidence type="ECO:0000256" key="2">
    <source>
        <dbReference type="ARBA" id="ARBA00022670"/>
    </source>
</evidence>
<reference evidence="8 9" key="1">
    <citation type="submission" date="2018-03" db="EMBL/GenBank/DDBJ databases">
        <title>Draft Genome Sequences of the Obligatory Marine Myxobacteria Enhygromyxa salina SWB007.</title>
        <authorList>
            <person name="Poehlein A."/>
            <person name="Moghaddam J.A."/>
            <person name="Harms H."/>
            <person name="Alanjari M."/>
            <person name="Koenig G.M."/>
            <person name="Daniel R."/>
            <person name="Schaeberle T.F."/>
        </authorList>
    </citation>
    <scope>NUCLEOTIDE SEQUENCE [LARGE SCALE GENOMIC DNA]</scope>
    <source>
        <strain evidence="8 9">SWB007</strain>
    </source>
</reference>
<dbReference type="AlphaFoldDB" id="A0A2S9YSM5"/>
<accession>A0A2S9YSM5</accession>
<dbReference type="EMBL" id="PVNL01000045">
    <property type="protein sequence ID" value="PRQ08052.1"/>
    <property type="molecule type" value="Genomic_DNA"/>
</dbReference>
<dbReference type="InterPro" id="IPR024079">
    <property type="entry name" value="MetalloPept_cat_dom_sf"/>
</dbReference>
<gene>
    <name evidence="8" type="ORF">ENSA7_22060</name>
</gene>
<evidence type="ECO:0000256" key="1">
    <source>
        <dbReference type="ARBA" id="ARBA00001947"/>
    </source>
</evidence>
<keyword evidence="4" id="KW-0378">Hydrolase</keyword>
<dbReference type="SUPFAM" id="SSF55486">
    <property type="entry name" value="Metalloproteases ('zincins'), catalytic domain"/>
    <property type="match status" value="1"/>
</dbReference>
<dbReference type="PROSITE" id="PS51257">
    <property type="entry name" value="PROKAR_LIPOPROTEIN"/>
    <property type="match status" value="1"/>
</dbReference>
<dbReference type="Gene3D" id="3.40.390.10">
    <property type="entry name" value="Collagenase (Catalytic Domain)"/>
    <property type="match status" value="1"/>
</dbReference>